<dbReference type="InterPro" id="IPR009061">
    <property type="entry name" value="DNA-bd_dom_put_sf"/>
</dbReference>
<dbReference type="Gene3D" id="1.10.1660.10">
    <property type="match status" value="1"/>
</dbReference>
<dbReference type="SUPFAM" id="SSF46955">
    <property type="entry name" value="Putative DNA-binding domain"/>
    <property type="match status" value="1"/>
</dbReference>
<name>A0AAF0BKH8_9PROT</name>
<protein>
    <submittedName>
        <fullName evidence="4">MerR family transcriptional regulator</fullName>
    </submittedName>
</protein>
<dbReference type="AlphaFoldDB" id="A0AAF0BKH8"/>
<dbReference type="Pfam" id="PF13411">
    <property type="entry name" value="MerR_1"/>
    <property type="match status" value="1"/>
</dbReference>
<dbReference type="EMBL" id="CP116805">
    <property type="protein sequence ID" value="WCL52982.1"/>
    <property type="molecule type" value="Genomic_DNA"/>
</dbReference>
<evidence type="ECO:0000259" key="3">
    <source>
        <dbReference type="Pfam" id="PF13411"/>
    </source>
</evidence>
<dbReference type="GO" id="GO:0003700">
    <property type="term" value="F:DNA-binding transcription factor activity"/>
    <property type="evidence" value="ECO:0007669"/>
    <property type="project" value="InterPro"/>
</dbReference>
<evidence type="ECO:0000313" key="5">
    <source>
        <dbReference type="Proteomes" id="UP001217500"/>
    </source>
</evidence>
<feature type="domain" description="HTH merR-type" evidence="3">
    <location>
        <begin position="30"/>
        <end position="98"/>
    </location>
</feature>
<dbReference type="CDD" id="cd04765">
    <property type="entry name" value="HTH_MlrA-like_sg2"/>
    <property type="match status" value="1"/>
</dbReference>
<sequence length="194" mass="21405">MIEPTTSKVVQVDDGDLRGRGGKAREAFRTISEVAEEMDLPQHVLRFWESKFSQIRPLKRGGNRRYYRPEDVTLLFAIKKLLHSDGYTIRGVQKLFKEQGVKATVQQTLQDDDLPLDPDEDGATGVEEKAAPAAPAAVARAPQAPQPPVRPVAAAPQATPATVVQLPRGADRAQVKRRLGELLAELRRLRNTLG</sequence>
<keyword evidence="1" id="KW-0238">DNA-binding</keyword>
<evidence type="ECO:0000313" key="4">
    <source>
        <dbReference type="EMBL" id="WCL52982.1"/>
    </source>
</evidence>
<evidence type="ECO:0000256" key="2">
    <source>
        <dbReference type="SAM" id="MobiDB-lite"/>
    </source>
</evidence>
<dbReference type="KEGG" id="gso:PH603_10575"/>
<reference evidence="4" key="1">
    <citation type="submission" date="2023-01" db="EMBL/GenBank/DDBJ databases">
        <title>The genome sequence of Kordiimonadaceae bacterium 6D33.</title>
        <authorList>
            <person name="Liu Y."/>
        </authorList>
    </citation>
    <scope>NUCLEOTIDE SEQUENCE</scope>
    <source>
        <strain evidence="4">6D33</strain>
    </source>
</reference>
<organism evidence="4 5">
    <name type="scientific">Gimibacter soli</name>
    <dbReference type="NCBI Taxonomy" id="3024400"/>
    <lineage>
        <taxon>Bacteria</taxon>
        <taxon>Pseudomonadati</taxon>
        <taxon>Pseudomonadota</taxon>
        <taxon>Alphaproteobacteria</taxon>
        <taxon>Kordiimonadales</taxon>
        <taxon>Temperatibacteraceae</taxon>
        <taxon>Gimibacter</taxon>
    </lineage>
</organism>
<dbReference type="PANTHER" id="PTHR30204">
    <property type="entry name" value="REDOX-CYCLING DRUG-SENSING TRANSCRIPTIONAL ACTIVATOR SOXR"/>
    <property type="match status" value="1"/>
</dbReference>
<keyword evidence="5" id="KW-1185">Reference proteome</keyword>
<dbReference type="RefSeq" id="WP_289502494.1">
    <property type="nucleotide sequence ID" value="NZ_CP116805.1"/>
</dbReference>
<feature type="region of interest" description="Disordered" evidence="2">
    <location>
        <begin position="109"/>
        <end position="160"/>
    </location>
</feature>
<feature type="compositionally biased region" description="Low complexity" evidence="2">
    <location>
        <begin position="131"/>
        <end position="143"/>
    </location>
</feature>
<dbReference type="PANTHER" id="PTHR30204:SF15">
    <property type="entry name" value="BLL5018 PROTEIN"/>
    <property type="match status" value="1"/>
</dbReference>
<evidence type="ECO:0000256" key="1">
    <source>
        <dbReference type="ARBA" id="ARBA00023125"/>
    </source>
</evidence>
<feature type="compositionally biased region" description="Acidic residues" evidence="2">
    <location>
        <begin position="110"/>
        <end position="122"/>
    </location>
</feature>
<dbReference type="InterPro" id="IPR047057">
    <property type="entry name" value="MerR_fam"/>
</dbReference>
<dbReference type="Proteomes" id="UP001217500">
    <property type="component" value="Chromosome"/>
</dbReference>
<feature type="compositionally biased region" description="Low complexity" evidence="2">
    <location>
        <begin position="151"/>
        <end position="160"/>
    </location>
</feature>
<accession>A0AAF0BKH8</accession>
<dbReference type="InterPro" id="IPR000551">
    <property type="entry name" value="MerR-type_HTH_dom"/>
</dbReference>
<dbReference type="GO" id="GO:0003677">
    <property type="term" value="F:DNA binding"/>
    <property type="evidence" value="ECO:0007669"/>
    <property type="project" value="UniProtKB-KW"/>
</dbReference>
<proteinExistence type="predicted"/>
<gene>
    <name evidence="4" type="ORF">PH603_10575</name>
</gene>